<evidence type="ECO:0000256" key="2">
    <source>
        <dbReference type="ARBA" id="ARBA00023157"/>
    </source>
</evidence>
<dbReference type="Pfam" id="PF02018">
    <property type="entry name" value="CBM_4_9"/>
    <property type="match status" value="1"/>
</dbReference>
<dbReference type="InterPro" id="IPR051495">
    <property type="entry name" value="Epithelial_Barrier/Signaling"/>
</dbReference>
<dbReference type="AlphaFoldDB" id="A0A937F566"/>
<dbReference type="GO" id="GO:0016798">
    <property type="term" value="F:hydrolase activity, acting on glycosyl bonds"/>
    <property type="evidence" value="ECO:0007669"/>
    <property type="project" value="InterPro"/>
</dbReference>
<feature type="chain" id="PRO_5038050304" evidence="4">
    <location>
        <begin position="25"/>
        <end position="837"/>
    </location>
</feature>
<dbReference type="Gene3D" id="2.60.120.260">
    <property type="entry name" value="Galactose-binding domain-like"/>
    <property type="match status" value="1"/>
</dbReference>
<proteinExistence type="predicted"/>
<evidence type="ECO:0000256" key="1">
    <source>
        <dbReference type="ARBA" id="ARBA00022801"/>
    </source>
</evidence>
<dbReference type="InterPro" id="IPR003886">
    <property type="entry name" value="NIDO_dom"/>
</dbReference>
<dbReference type="PROSITE" id="PS50093">
    <property type="entry name" value="PKD"/>
    <property type="match status" value="1"/>
</dbReference>
<accession>A0A937F566</accession>
<sequence>MMKRSNPIKILRILLLLLPFGVKAQNQPAPGTSDYRKMQEAAKNPVVQSAIQKNYPTLQKEATESPDKTDQTSRFAQSNVGQSFSCSVENPLLDPSFSYLPANDDSSTSVINIPFNFNFFGTNYNKVYINNNGNITFDELDSTYSSTGFPSPRDMIAPFWADVDTRNNTGYVAYKVEATRLTVIWYNVGYFRMKSDKRNTFKLVISDGADPYIGAGNNVAFYYGDMQWTTGDASSSDNGFYGIPATVGLNNGQGSGSCYYSQLGRFGKPGSEYISSTDISGVSYLDYKCFTFDASTLEDVEADFDWQNLICAVDFTKYISNPQNCNVIHQWDFGDGTTSQEEAPLHSYASAGTYTVKLNVYYQCAACQGNFTTVTKQITLDPDEDLFKDTVIQVPTELKSRVISTTTATFSDTWPLQYEASGLNDKSGYANGSEGVWRKEADYVYKVDRDQTNPPSLRDGGTFEMDQFSWEYAAIDAVPDWIKLNTMTAYSPYSYEIENENVLGIHNAALYDYGGHLPSANGVNMRYREMAYTGFEYLTGQASGNWVFGNQPLPRYKWYSTDYCYKHIVVVKASLEEIQGYDEVDVFGRSYFWSGFPFYFYYRHIRDNEIICRREHPLHPEWSILILKRALFEGSWKGHVMFRNDLQPIVQADIDNNMSHSGSKSLKISGDETFEQKLLVLDSAKEYQLSAWVSINDLHRTIPVLGQNIGIKVSVKDKDDLEVTSFMLEPEGNIIEGWQRINGSFTCPITNSTIELTFKSGSASIAWFDDLRLFPSEGNMTSYVYNLNDYRLQATLDEENYASFFYYDTEGNLYLTKKETEEGIKTITENVSYLVER</sequence>
<dbReference type="Gene3D" id="2.60.40.10">
    <property type="entry name" value="Immunoglobulins"/>
    <property type="match status" value="1"/>
</dbReference>
<dbReference type="InterPro" id="IPR003305">
    <property type="entry name" value="CenC_carb-bd"/>
</dbReference>
<keyword evidence="2" id="KW-1015">Disulfide bond</keyword>
<keyword evidence="7" id="KW-1185">Reference proteome</keyword>
<evidence type="ECO:0000256" key="4">
    <source>
        <dbReference type="SAM" id="SignalP"/>
    </source>
</evidence>
<comment type="caution">
    <text evidence="6">The sequence shown here is derived from an EMBL/GenBank/DDBJ whole genome shotgun (WGS) entry which is preliminary data.</text>
</comment>
<dbReference type="PANTHER" id="PTHR13802">
    <property type="entry name" value="MUCIN 4-RELATED"/>
    <property type="match status" value="1"/>
</dbReference>
<reference evidence="6" key="1">
    <citation type="submission" date="2021-01" db="EMBL/GenBank/DDBJ databases">
        <title>Fulvivirga kasyanovii gen. nov., sp nov., a novel member of the phylum Bacteroidetes isolated from seawater in a mussel farm.</title>
        <authorList>
            <person name="Zhao L.-H."/>
            <person name="Wang Z.-J."/>
        </authorList>
    </citation>
    <scope>NUCLEOTIDE SEQUENCE</scope>
    <source>
        <strain evidence="6">2943</strain>
    </source>
</reference>
<protein>
    <submittedName>
        <fullName evidence="6">PKD domain-containing protein</fullName>
    </submittedName>
</protein>
<dbReference type="Pfam" id="PF18911">
    <property type="entry name" value="PKD_4"/>
    <property type="match status" value="1"/>
</dbReference>
<feature type="signal peptide" evidence="4">
    <location>
        <begin position="1"/>
        <end position="24"/>
    </location>
</feature>
<evidence type="ECO:0000313" key="6">
    <source>
        <dbReference type="EMBL" id="MBL3655117.1"/>
    </source>
</evidence>
<evidence type="ECO:0000313" key="7">
    <source>
        <dbReference type="Proteomes" id="UP000659388"/>
    </source>
</evidence>
<dbReference type="InterPro" id="IPR000601">
    <property type="entry name" value="PKD_dom"/>
</dbReference>
<dbReference type="RefSeq" id="WP_202242310.1">
    <property type="nucleotide sequence ID" value="NZ_JAESIY010000001.1"/>
</dbReference>
<dbReference type="Proteomes" id="UP000659388">
    <property type="component" value="Unassembled WGS sequence"/>
</dbReference>
<evidence type="ECO:0000256" key="3">
    <source>
        <dbReference type="SAM" id="MobiDB-lite"/>
    </source>
</evidence>
<dbReference type="CDD" id="cd00146">
    <property type="entry name" value="PKD"/>
    <property type="match status" value="1"/>
</dbReference>
<feature type="domain" description="PKD" evidence="5">
    <location>
        <begin position="321"/>
        <end position="360"/>
    </location>
</feature>
<feature type="region of interest" description="Disordered" evidence="3">
    <location>
        <begin position="52"/>
        <end position="76"/>
    </location>
</feature>
<dbReference type="InterPro" id="IPR013783">
    <property type="entry name" value="Ig-like_fold"/>
</dbReference>
<feature type="compositionally biased region" description="Basic and acidic residues" evidence="3">
    <location>
        <begin position="61"/>
        <end position="71"/>
    </location>
</feature>
<keyword evidence="1" id="KW-0378">Hydrolase</keyword>
<keyword evidence="4" id="KW-0732">Signal</keyword>
<organism evidence="6 7">
    <name type="scientific">Fulvivirga sediminis</name>
    <dbReference type="NCBI Taxonomy" id="2803949"/>
    <lineage>
        <taxon>Bacteria</taxon>
        <taxon>Pseudomonadati</taxon>
        <taxon>Bacteroidota</taxon>
        <taxon>Cytophagia</taxon>
        <taxon>Cytophagales</taxon>
        <taxon>Fulvivirgaceae</taxon>
        <taxon>Fulvivirga</taxon>
    </lineage>
</organism>
<gene>
    <name evidence="6" type="ORF">JL102_03185</name>
</gene>
<name>A0A937F566_9BACT</name>
<dbReference type="EMBL" id="JAESIY010000001">
    <property type="protein sequence ID" value="MBL3655117.1"/>
    <property type="molecule type" value="Genomic_DNA"/>
</dbReference>
<dbReference type="SUPFAM" id="SSF49299">
    <property type="entry name" value="PKD domain"/>
    <property type="match status" value="1"/>
</dbReference>
<dbReference type="Pfam" id="PF06119">
    <property type="entry name" value="NIDO"/>
    <property type="match status" value="2"/>
</dbReference>
<dbReference type="InterPro" id="IPR035986">
    <property type="entry name" value="PKD_dom_sf"/>
</dbReference>
<evidence type="ECO:0000259" key="5">
    <source>
        <dbReference type="PROSITE" id="PS50093"/>
    </source>
</evidence>
<dbReference type="GO" id="GO:0007160">
    <property type="term" value="P:cell-matrix adhesion"/>
    <property type="evidence" value="ECO:0007669"/>
    <property type="project" value="InterPro"/>
</dbReference>
<dbReference type="PANTHER" id="PTHR13802:SF52">
    <property type="entry name" value="MUCIN-4"/>
    <property type="match status" value="1"/>
</dbReference>